<keyword evidence="4" id="KW-1185">Reference proteome</keyword>
<dbReference type="InterPro" id="IPR036278">
    <property type="entry name" value="Sialidase_sf"/>
</dbReference>
<comment type="caution">
    <text evidence="3">The sequence shown here is derived from an EMBL/GenBank/DDBJ whole genome shotgun (WGS) entry which is preliminary data.</text>
</comment>
<dbReference type="SUPFAM" id="SSF50939">
    <property type="entry name" value="Sialidases"/>
    <property type="match status" value="1"/>
</dbReference>
<evidence type="ECO:0000256" key="1">
    <source>
        <dbReference type="SAM" id="SignalP"/>
    </source>
</evidence>
<sequence>MTPFPFRLLSVVCCALASSLLFVCCAGSSSSEESDAVASDSLSLTQVSSSKIFDSHPEFAQGHASTIIEANPGEYLVAWFGGTHEKHDDVSIWMAKGDGNNWEVPRKVAKIRNDPHWNPVLFNAPDEKIYLYFKVGKEIDDWETWVQTSEDKGKTWTTPVELVPGDKGGRGPVRNHNIVLSDGTWLAPASNEKNKVWNAFMDRSTDGGKTWEATPFIELDRTLIPEEGVIQPTVWESSPGNVHALLRTSGGKIARTDSKDYGKTWSPIYLTDLPNNNSGIDVAHLGGEKIALIYNPVGENWGDRNPINLAISLDNGKTWAIDQTIEKGEDPETEFSYPSIIFDGENLIMTYTWNRQKVAFWKFKVEGL</sequence>
<evidence type="ECO:0000259" key="2">
    <source>
        <dbReference type="Pfam" id="PF13088"/>
    </source>
</evidence>
<dbReference type="Pfam" id="PF13088">
    <property type="entry name" value="BNR_2"/>
    <property type="match status" value="1"/>
</dbReference>
<gene>
    <name evidence="3" type="ORF">J0A67_04205</name>
</gene>
<feature type="signal peptide" evidence="1">
    <location>
        <begin position="1"/>
        <end position="17"/>
    </location>
</feature>
<dbReference type="PANTHER" id="PTHR43752:SF2">
    <property type="entry name" value="BNR_ASP-BOX REPEAT FAMILY PROTEIN"/>
    <property type="match status" value="1"/>
</dbReference>
<name>A0ABS3BL70_9BACT</name>
<evidence type="ECO:0000313" key="4">
    <source>
        <dbReference type="Proteomes" id="UP000664698"/>
    </source>
</evidence>
<proteinExistence type="predicted"/>
<dbReference type="PANTHER" id="PTHR43752">
    <property type="entry name" value="BNR/ASP-BOX REPEAT FAMILY PROTEIN"/>
    <property type="match status" value="1"/>
</dbReference>
<feature type="chain" id="PRO_5045402395" evidence="1">
    <location>
        <begin position="18"/>
        <end position="368"/>
    </location>
</feature>
<reference evidence="3 4" key="1">
    <citation type="submission" date="2021-03" db="EMBL/GenBank/DDBJ databases">
        <title>novel species isolated from a fishpond in China.</title>
        <authorList>
            <person name="Lu H."/>
            <person name="Cai Z."/>
        </authorList>
    </citation>
    <scope>NUCLEOTIDE SEQUENCE [LARGE SCALE GENOMIC DNA]</scope>
    <source>
        <strain evidence="3 4">JCM 31546</strain>
    </source>
</reference>
<evidence type="ECO:0000313" key="3">
    <source>
        <dbReference type="EMBL" id="MBN7800049.1"/>
    </source>
</evidence>
<dbReference type="CDD" id="cd15482">
    <property type="entry name" value="Sialidase_non-viral"/>
    <property type="match status" value="1"/>
</dbReference>
<keyword evidence="1" id="KW-0732">Signal</keyword>
<feature type="domain" description="Sialidase" evidence="2">
    <location>
        <begin position="74"/>
        <end position="345"/>
    </location>
</feature>
<dbReference type="EMBL" id="JAFKCW010000001">
    <property type="protein sequence ID" value="MBN7800049.1"/>
    <property type="molecule type" value="Genomic_DNA"/>
</dbReference>
<dbReference type="Gene3D" id="2.120.10.10">
    <property type="match status" value="1"/>
</dbReference>
<accession>A0ABS3BL70</accession>
<protein>
    <submittedName>
        <fullName evidence="3">Exo-alpha-sialidase</fullName>
    </submittedName>
</protein>
<dbReference type="InterPro" id="IPR011040">
    <property type="entry name" value="Sialidase"/>
</dbReference>
<dbReference type="Proteomes" id="UP000664698">
    <property type="component" value="Unassembled WGS sequence"/>
</dbReference>
<organism evidence="3 4">
    <name type="scientific">Algoriphagus aestuariicola</name>
    <dbReference type="NCBI Taxonomy" id="1852016"/>
    <lineage>
        <taxon>Bacteria</taxon>
        <taxon>Pseudomonadati</taxon>
        <taxon>Bacteroidota</taxon>
        <taxon>Cytophagia</taxon>
        <taxon>Cytophagales</taxon>
        <taxon>Cyclobacteriaceae</taxon>
        <taxon>Algoriphagus</taxon>
    </lineage>
</organism>
<dbReference type="RefSeq" id="WP_206568014.1">
    <property type="nucleotide sequence ID" value="NZ_JAFKCW010000001.1"/>
</dbReference>